<organism evidence="2">
    <name type="scientific">bioreactor metagenome</name>
    <dbReference type="NCBI Taxonomy" id="1076179"/>
    <lineage>
        <taxon>unclassified sequences</taxon>
        <taxon>metagenomes</taxon>
        <taxon>ecological metagenomes</taxon>
    </lineage>
</organism>
<feature type="compositionally biased region" description="Basic residues" evidence="1">
    <location>
        <begin position="80"/>
        <end position="94"/>
    </location>
</feature>
<name>A0A645FH90_9ZZZZ</name>
<comment type="caution">
    <text evidence="2">The sequence shown here is derived from an EMBL/GenBank/DDBJ whole genome shotgun (WGS) entry which is preliminary data.</text>
</comment>
<sequence>MRRLVYSERFVCDGLETVIPFPTTRSRILHSWLSAGDRIAYAFSREQLAKRPVNDSRIRREAYDCRISPIRGGQGGGNAGKKKPSRVLANRRRF</sequence>
<gene>
    <name evidence="2" type="ORF">SDC9_160028</name>
</gene>
<evidence type="ECO:0000256" key="1">
    <source>
        <dbReference type="SAM" id="MobiDB-lite"/>
    </source>
</evidence>
<accession>A0A645FH90</accession>
<dbReference type="AlphaFoldDB" id="A0A645FH90"/>
<feature type="region of interest" description="Disordered" evidence="1">
    <location>
        <begin position="69"/>
        <end position="94"/>
    </location>
</feature>
<proteinExistence type="predicted"/>
<evidence type="ECO:0000313" key="2">
    <source>
        <dbReference type="EMBL" id="MPN12709.1"/>
    </source>
</evidence>
<reference evidence="2" key="1">
    <citation type="submission" date="2019-08" db="EMBL/GenBank/DDBJ databases">
        <authorList>
            <person name="Kucharzyk K."/>
            <person name="Murdoch R.W."/>
            <person name="Higgins S."/>
            <person name="Loffler F."/>
        </authorList>
    </citation>
    <scope>NUCLEOTIDE SEQUENCE</scope>
</reference>
<dbReference type="EMBL" id="VSSQ01059111">
    <property type="protein sequence ID" value="MPN12709.1"/>
    <property type="molecule type" value="Genomic_DNA"/>
</dbReference>
<protein>
    <submittedName>
        <fullName evidence="2">Uncharacterized protein</fullName>
    </submittedName>
</protein>